<keyword evidence="1" id="KW-0732">Signal</keyword>
<protein>
    <recommendedName>
        <fullName evidence="2">Outer membrane protein beta-barrel domain-containing protein</fullName>
    </recommendedName>
</protein>
<dbReference type="Pfam" id="PF13568">
    <property type="entry name" value="OMP_b-brl_2"/>
    <property type="match status" value="1"/>
</dbReference>
<sequence>MKKIISLAILFSTLGLNAQWKTNYGREDFFVEHDEQRLSWGYFVGINKFDFKIAPRYNYGKNINNVIDDGTNETRLHRAQNEDKDGGNVAINRDGKFLVTIDSKMGFSAGLMGRLKVNDYIDLWVQPGIHFTERTLHFDNVKTREIYHNLKYTEEGEQPSREEYTVTEDALERSIKSSYVGIPFMIEFHGDRWFNTRPYVQAGLGYAINLQSQESNTDDNYGGIFRMKTHNFNWQAEMGINIYFRRFKLTPSVKGIFFLNNELVPDNPGTPNIWANTMSSLKTRALVFSLKFE</sequence>
<dbReference type="eggNOG" id="ENOG502Z7U1">
    <property type="taxonomic scope" value="Bacteria"/>
</dbReference>
<feature type="domain" description="Outer membrane protein beta-barrel" evidence="2">
    <location>
        <begin position="36"/>
        <end position="262"/>
    </location>
</feature>
<dbReference type="STRING" id="867902.Ornrh_2360"/>
<dbReference type="InterPro" id="IPR025665">
    <property type="entry name" value="Beta-barrel_OMP_2"/>
</dbReference>
<gene>
    <name evidence="3" type="ordered locus">Ornrh_2360</name>
</gene>
<evidence type="ECO:0000259" key="2">
    <source>
        <dbReference type="Pfam" id="PF13568"/>
    </source>
</evidence>
<accession>I4A3F5</accession>
<evidence type="ECO:0000313" key="3">
    <source>
        <dbReference type="EMBL" id="AFL98489.1"/>
    </source>
</evidence>
<organism evidence="3 4">
    <name type="scientific">Ornithobacterium rhinotracheale (strain ATCC 51463 / DSM 15997 / CCUG 23171 / CIP 104009 / LMG 9086)</name>
    <dbReference type="NCBI Taxonomy" id="867902"/>
    <lineage>
        <taxon>Bacteria</taxon>
        <taxon>Pseudomonadati</taxon>
        <taxon>Bacteroidota</taxon>
        <taxon>Flavobacteriia</taxon>
        <taxon>Flavobacteriales</taxon>
        <taxon>Weeksellaceae</taxon>
        <taxon>Ornithobacterium</taxon>
    </lineage>
</organism>
<reference evidence="3 4" key="1">
    <citation type="submission" date="2012-06" db="EMBL/GenBank/DDBJ databases">
        <title>The complete genome of Ornithobacterium rhinotracheale DSM 15997.</title>
        <authorList>
            <consortium name="US DOE Joint Genome Institute (JGI-PGF)"/>
            <person name="Lucas S."/>
            <person name="Copeland A."/>
            <person name="Lapidus A."/>
            <person name="Goodwin L."/>
            <person name="Pitluck S."/>
            <person name="Peters L."/>
            <person name="Mikhailova N."/>
            <person name="Teshima H."/>
            <person name="Kyrpides N."/>
            <person name="Mavromatis K."/>
            <person name="Pagani I."/>
            <person name="Ivanova N."/>
            <person name="Ovchinnikova G."/>
            <person name="Zeytun A."/>
            <person name="Detter J.C."/>
            <person name="Han C."/>
            <person name="Land M."/>
            <person name="Hauser L."/>
            <person name="Markowitz V."/>
            <person name="Cheng J.-F."/>
            <person name="Hugenholtz P."/>
            <person name="Woyke T."/>
            <person name="Wu D."/>
            <person name="Lang E."/>
            <person name="Kopitz M."/>
            <person name="Brambilla E."/>
            <person name="Klenk H.-P."/>
            <person name="Eisen J.A."/>
        </authorList>
    </citation>
    <scope>NUCLEOTIDE SEQUENCE [LARGE SCALE GENOMIC DNA]</scope>
    <source>
        <strain evidence="4">ATCC 51463 / DSM 15997 / CCUG 23171 / LMG 9086</strain>
    </source>
</reference>
<dbReference type="GeneID" id="71570421"/>
<feature type="signal peptide" evidence="1">
    <location>
        <begin position="1"/>
        <end position="18"/>
    </location>
</feature>
<evidence type="ECO:0000256" key="1">
    <source>
        <dbReference type="SAM" id="SignalP"/>
    </source>
</evidence>
<name>I4A3F5_ORNRL</name>
<dbReference type="HOGENOM" id="CLU_082712_1_0_10"/>
<dbReference type="EMBL" id="CP003283">
    <property type="protein sequence ID" value="AFL98489.1"/>
    <property type="molecule type" value="Genomic_DNA"/>
</dbReference>
<dbReference type="RefSeq" id="WP_014791990.1">
    <property type="nucleotide sequence ID" value="NC_018016.1"/>
</dbReference>
<proteinExistence type="predicted"/>
<dbReference type="Gene3D" id="2.40.160.20">
    <property type="match status" value="1"/>
</dbReference>
<evidence type="ECO:0000313" key="4">
    <source>
        <dbReference type="Proteomes" id="UP000006051"/>
    </source>
</evidence>
<feature type="chain" id="PRO_5003684827" description="Outer membrane protein beta-barrel domain-containing protein" evidence="1">
    <location>
        <begin position="19"/>
        <end position="293"/>
    </location>
</feature>
<dbReference type="Proteomes" id="UP000006051">
    <property type="component" value="Chromosome"/>
</dbReference>
<dbReference type="AlphaFoldDB" id="I4A3F5"/>
<keyword evidence="4" id="KW-1185">Reference proteome</keyword>
<dbReference type="KEGG" id="orh:Ornrh_2360"/>